<proteinExistence type="predicted"/>
<dbReference type="RefSeq" id="WP_165703771.1">
    <property type="nucleotide sequence ID" value="NZ_JMCC02000034.1"/>
</dbReference>
<accession>A0A0C2D4P8</accession>
<comment type="caution">
    <text evidence="1">The sequence shown here is derived from an EMBL/GenBank/DDBJ whole genome shotgun (WGS) entry which is preliminary data.</text>
</comment>
<organism evidence="1 2">
    <name type="scientific">Enhygromyxa salina</name>
    <dbReference type="NCBI Taxonomy" id="215803"/>
    <lineage>
        <taxon>Bacteria</taxon>
        <taxon>Pseudomonadati</taxon>
        <taxon>Myxococcota</taxon>
        <taxon>Polyangia</taxon>
        <taxon>Nannocystales</taxon>
        <taxon>Nannocystaceae</taxon>
        <taxon>Enhygromyxa</taxon>
    </lineage>
</organism>
<gene>
    <name evidence="1" type="ORF">DB30_04289</name>
</gene>
<name>A0A0C2D4P8_9BACT</name>
<evidence type="ECO:0000313" key="2">
    <source>
        <dbReference type="Proteomes" id="UP000031599"/>
    </source>
</evidence>
<evidence type="ECO:0000313" key="1">
    <source>
        <dbReference type="EMBL" id="KIG16670.1"/>
    </source>
</evidence>
<dbReference type="EMBL" id="JMCC02000034">
    <property type="protein sequence ID" value="KIG16670.1"/>
    <property type="molecule type" value="Genomic_DNA"/>
</dbReference>
<dbReference type="PROSITE" id="PS51257">
    <property type="entry name" value="PROKAR_LIPOPROTEIN"/>
    <property type="match status" value="1"/>
</dbReference>
<dbReference type="AlphaFoldDB" id="A0A0C2D4P8"/>
<sequence length="90" mass="9723">MKSRTPWLLALTGALACAPRASVEQCEQMVEHLIELSRSAHVGRAAEIAGTAAEAHRASLRDRCIDDGTEREVACVLEATSLDAIQHCRP</sequence>
<protein>
    <submittedName>
        <fullName evidence="1">Uncharacterized protein</fullName>
    </submittedName>
</protein>
<dbReference type="Proteomes" id="UP000031599">
    <property type="component" value="Unassembled WGS sequence"/>
</dbReference>
<reference evidence="1 2" key="1">
    <citation type="submission" date="2014-12" db="EMBL/GenBank/DDBJ databases">
        <title>Genome assembly of Enhygromyxa salina DSM 15201.</title>
        <authorList>
            <person name="Sharma G."/>
            <person name="Subramanian S."/>
        </authorList>
    </citation>
    <scope>NUCLEOTIDE SEQUENCE [LARGE SCALE GENOMIC DNA]</scope>
    <source>
        <strain evidence="1 2">DSM 15201</strain>
    </source>
</reference>